<reference evidence="2" key="1">
    <citation type="journal article" date="2020" name="Stud. Mycol.">
        <title>101 Dothideomycetes genomes: a test case for predicting lifestyles and emergence of pathogens.</title>
        <authorList>
            <person name="Haridas S."/>
            <person name="Albert R."/>
            <person name="Binder M."/>
            <person name="Bloem J."/>
            <person name="Labutti K."/>
            <person name="Salamov A."/>
            <person name="Andreopoulos B."/>
            <person name="Baker S."/>
            <person name="Barry K."/>
            <person name="Bills G."/>
            <person name="Bluhm B."/>
            <person name="Cannon C."/>
            <person name="Castanera R."/>
            <person name="Culley D."/>
            <person name="Daum C."/>
            <person name="Ezra D."/>
            <person name="Gonzalez J."/>
            <person name="Henrissat B."/>
            <person name="Kuo A."/>
            <person name="Liang C."/>
            <person name="Lipzen A."/>
            <person name="Lutzoni F."/>
            <person name="Magnuson J."/>
            <person name="Mondo S."/>
            <person name="Nolan M."/>
            <person name="Ohm R."/>
            <person name="Pangilinan J."/>
            <person name="Park H.-J."/>
            <person name="Ramirez L."/>
            <person name="Alfaro M."/>
            <person name="Sun H."/>
            <person name="Tritt A."/>
            <person name="Yoshinaga Y."/>
            <person name="Zwiers L.-H."/>
            <person name="Turgeon B."/>
            <person name="Goodwin S."/>
            <person name="Spatafora J."/>
            <person name="Crous P."/>
            <person name="Grigoriev I."/>
        </authorList>
    </citation>
    <scope>NUCLEOTIDE SEQUENCE</scope>
    <source>
        <strain evidence="2">CBS 125425</strain>
    </source>
</reference>
<evidence type="ECO:0000313" key="3">
    <source>
        <dbReference type="Proteomes" id="UP000799444"/>
    </source>
</evidence>
<dbReference type="AlphaFoldDB" id="A0A9P4QHG6"/>
<keyword evidence="3" id="KW-1185">Reference proteome</keyword>
<dbReference type="OrthoDB" id="9977941at2759"/>
<dbReference type="SUPFAM" id="SSF63829">
    <property type="entry name" value="Calcium-dependent phosphotriesterase"/>
    <property type="match status" value="1"/>
</dbReference>
<accession>A0A9P4QHG6</accession>
<name>A0A9P4QHG6_9PLEO</name>
<dbReference type="InterPro" id="IPR052998">
    <property type="entry name" value="Hetero-Diels-Alderase-like"/>
</dbReference>
<dbReference type="Proteomes" id="UP000799444">
    <property type="component" value="Unassembled WGS sequence"/>
</dbReference>
<feature type="non-terminal residue" evidence="2">
    <location>
        <position position="1"/>
    </location>
</feature>
<evidence type="ECO:0000313" key="2">
    <source>
        <dbReference type="EMBL" id="KAF2727367.1"/>
    </source>
</evidence>
<gene>
    <name evidence="2" type="ORF">EJ04DRAFT_595201</name>
</gene>
<dbReference type="EMBL" id="ML996336">
    <property type="protein sequence ID" value="KAF2727367.1"/>
    <property type="molecule type" value="Genomic_DNA"/>
</dbReference>
<organism evidence="2 3">
    <name type="scientific">Polyplosphaeria fusca</name>
    <dbReference type="NCBI Taxonomy" id="682080"/>
    <lineage>
        <taxon>Eukaryota</taxon>
        <taxon>Fungi</taxon>
        <taxon>Dikarya</taxon>
        <taxon>Ascomycota</taxon>
        <taxon>Pezizomycotina</taxon>
        <taxon>Dothideomycetes</taxon>
        <taxon>Pleosporomycetidae</taxon>
        <taxon>Pleosporales</taxon>
        <taxon>Tetraplosphaeriaceae</taxon>
        <taxon>Polyplosphaeria</taxon>
    </lineage>
</organism>
<comment type="caution">
    <text evidence="2">The sequence shown here is derived from an EMBL/GenBank/DDBJ whole genome shotgun (WGS) entry which is preliminary data.</text>
</comment>
<proteinExistence type="predicted"/>
<dbReference type="Gene3D" id="2.120.10.30">
    <property type="entry name" value="TolB, C-terminal domain"/>
    <property type="match status" value="1"/>
</dbReference>
<sequence>PRVEQASQASEGTGESTFPKTVYQFPNTTWVENIRSMRNGSLLVGIIGQPELHMINPFAEPATASLTTTFPAPATAVFGITELVPDVFAVVTGNYSYVTGTVPGTYSIWKIDLSVKSNSSVSKIADVPETQLLNGMTTLDSETLLIADSSGKLYALDVQTGKAAVVLDDPTMKPVAGAPVSIGINGVKVVGDFLYYTNTFQNSINRALVHRGNTTSFGPIETIASNVTMPDDLDVADDGTVIVPQAWANTVSRVQLDGQVTRIAGNLNSSLVAGGTSATLGRTWKDRNVAYVSTTGGIGSPVNGSFVEGGKVVAIKIDC</sequence>
<evidence type="ECO:0000256" key="1">
    <source>
        <dbReference type="SAM" id="MobiDB-lite"/>
    </source>
</evidence>
<dbReference type="PANTHER" id="PTHR42060">
    <property type="entry name" value="NHL REPEAT-CONTAINING PROTEIN-RELATED"/>
    <property type="match status" value="1"/>
</dbReference>
<dbReference type="InterPro" id="IPR011042">
    <property type="entry name" value="6-blade_b-propeller_TolB-like"/>
</dbReference>
<dbReference type="PANTHER" id="PTHR42060:SF3">
    <property type="entry name" value="SMP-30_GLUCONOLACTONASE_LRE-LIKE REGION DOMAIN-CONTAINING PROTEIN"/>
    <property type="match status" value="1"/>
</dbReference>
<feature type="region of interest" description="Disordered" evidence="1">
    <location>
        <begin position="1"/>
        <end position="20"/>
    </location>
</feature>
<protein>
    <submittedName>
        <fullName evidence="2">Uncharacterized protein</fullName>
    </submittedName>
</protein>